<dbReference type="RefSeq" id="WP_115547971.1">
    <property type="nucleotide sequence ID" value="NZ_QRGP01000001.1"/>
</dbReference>
<name>A0A371BFX7_9SPHN</name>
<keyword evidence="3" id="KW-1185">Reference proteome</keyword>
<sequence>MALSAAALANKQARIDSYYAAETAILRNQEYEMADGRRLVRADLKEVRAAIKELEAEINGGSSTPVVRGRARGGRIMSR</sequence>
<evidence type="ECO:0000313" key="2">
    <source>
        <dbReference type="EMBL" id="RDV06418.1"/>
    </source>
</evidence>
<evidence type="ECO:0000256" key="1">
    <source>
        <dbReference type="SAM" id="Coils"/>
    </source>
</evidence>
<evidence type="ECO:0000313" key="3">
    <source>
        <dbReference type="Proteomes" id="UP000263833"/>
    </source>
</evidence>
<feature type="coiled-coil region" evidence="1">
    <location>
        <begin position="37"/>
        <end position="64"/>
    </location>
</feature>
<organism evidence="2 3">
    <name type="scientific">Sphingorhabdus pulchriflava</name>
    <dbReference type="NCBI Taxonomy" id="2292257"/>
    <lineage>
        <taxon>Bacteria</taxon>
        <taxon>Pseudomonadati</taxon>
        <taxon>Pseudomonadota</taxon>
        <taxon>Alphaproteobacteria</taxon>
        <taxon>Sphingomonadales</taxon>
        <taxon>Sphingomonadaceae</taxon>
        <taxon>Sphingorhabdus</taxon>
    </lineage>
</organism>
<gene>
    <name evidence="2" type="ORF">DXH95_03045</name>
</gene>
<keyword evidence="1" id="KW-0175">Coiled coil</keyword>
<dbReference type="OrthoDB" id="7605659at2"/>
<dbReference type="AlphaFoldDB" id="A0A371BFX7"/>
<protein>
    <submittedName>
        <fullName evidence="2">Uncharacterized protein</fullName>
    </submittedName>
</protein>
<reference evidence="3" key="1">
    <citation type="submission" date="2018-08" db="EMBL/GenBank/DDBJ databases">
        <authorList>
            <person name="Kim S.-J."/>
            <person name="Jung G.-Y."/>
        </authorList>
    </citation>
    <scope>NUCLEOTIDE SEQUENCE [LARGE SCALE GENOMIC DNA]</scope>
    <source>
        <strain evidence="3">GY_G</strain>
    </source>
</reference>
<dbReference type="EMBL" id="QRGP01000001">
    <property type="protein sequence ID" value="RDV06418.1"/>
    <property type="molecule type" value="Genomic_DNA"/>
</dbReference>
<dbReference type="Proteomes" id="UP000263833">
    <property type="component" value="Unassembled WGS sequence"/>
</dbReference>
<proteinExistence type="predicted"/>
<accession>A0A371BFX7</accession>
<comment type="caution">
    <text evidence="2">The sequence shown here is derived from an EMBL/GenBank/DDBJ whole genome shotgun (WGS) entry which is preliminary data.</text>
</comment>